<dbReference type="InterPro" id="IPR009057">
    <property type="entry name" value="Homeodomain-like_sf"/>
</dbReference>
<dbReference type="InterPro" id="IPR018062">
    <property type="entry name" value="HTH_AraC-typ_CS"/>
</dbReference>
<evidence type="ECO:0000313" key="5">
    <source>
        <dbReference type="EMBL" id="PZO18378.1"/>
    </source>
</evidence>
<gene>
    <name evidence="5" type="ORF">DCF25_09805</name>
</gene>
<evidence type="ECO:0000313" key="6">
    <source>
        <dbReference type="Proteomes" id="UP000249354"/>
    </source>
</evidence>
<dbReference type="AlphaFoldDB" id="A0A2W4WGP6"/>
<reference evidence="5 6" key="2">
    <citation type="submission" date="2018-06" db="EMBL/GenBank/DDBJ databases">
        <title>Metagenomic assembly of (sub)arctic Cyanobacteria and their associated microbiome from non-axenic cultures.</title>
        <authorList>
            <person name="Baurain D."/>
        </authorList>
    </citation>
    <scope>NUCLEOTIDE SEQUENCE [LARGE SCALE GENOMIC DNA]</scope>
    <source>
        <strain evidence="5">ULC129bin1</strain>
    </source>
</reference>
<keyword evidence="1" id="KW-0805">Transcription regulation</keyword>
<keyword evidence="2" id="KW-0238">DNA-binding</keyword>
<dbReference type="Gene3D" id="1.10.10.60">
    <property type="entry name" value="Homeodomain-like"/>
    <property type="match status" value="1"/>
</dbReference>
<dbReference type="EMBL" id="QBMC01000055">
    <property type="protein sequence ID" value="PZO18378.1"/>
    <property type="molecule type" value="Genomic_DNA"/>
</dbReference>
<dbReference type="PROSITE" id="PS00041">
    <property type="entry name" value="HTH_ARAC_FAMILY_1"/>
    <property type="match status" value="1"/>
</dbReference>
<reference evidence="6" key="1">
    <citation type="submission" date="2018-04" db="EMBL/GenBank/DDBJ databases">
        <authorList>
            <person name="Cornet L."/>
        </authorList>
    </citation>
    <scope>NUCLEOTIDE SEQUENCE [LARGE SCALE GENOMIC DNA]</scope>
</reference>
<dbReference type="Pfam" id="PF12833">
    <property type="entry name" value="HTH_18"/>
    <property type="match status" value="1"/>
</dbReference>
<dbReference type="InterPro" id="IPR053142">
    <property type="entry name" value="PchR_regulatory_protein"/>
</dbReference>
<dbReference type="SMART" id="SM00342">
    <property type="entry name" value="HTH_ARAC"/>
    <property type="match status" value="1"/>
</dbReference>
<name>A0A2W4WGP6_9CYAN</name>
<dbReference type="GO" id="GO:0003700">
    <property type="term" value="F:DNA-binding transcription factor activity"/>
    <property type="evidence" value="ECO:0007669"/>
    <property type="project" value="InterPro"/>
</dbReference>
<dbReference type="GO" id="GO:0043565">
    <property type="term" value="F:sequence-specific DNA binding"/>
    <property type="evidence" value="ECO:0007669"/>
    <property type="project" value="InterPro"/>
</dbReference>
<dbReference type="PROSITE" id="PS01124">
    <property type="entry name" value="HTH_ARAC_FAMILY_2"/>
    <property type="match status" value="1"/>
</dbReference>
<sequence>MRMDLINDNSTGAKFAPVTKMSLILSQGDLSSLIKRSRYDTSPSTLPNSKLFEKTWQYPAQLGQGYYREIYLRQGMHLEISDYLHHKPMVVECCDRAHPVELHFEISDESPKSTSTAGQYWLYSSGFAPAKQILYQPHPRSLSLSLHIEPDVFKTFLEESACIHLPDLGSLLKPSDDPYASQCCRTTPAMKVSLQQILNCPYVGSIRRFFLEGKVLELIALSLQAAIPSQPVSAHPLKPDDIERIHQAKAILLKNLAHPPSLRDLARQVGLNECTLKRGFRQVFNTTAFGYLQAQRLDQARLLLLAGDLQVQQTAHAVGYHSRSHFSTAFRKRFGVSPQEYLAHYQNDNPA</sequence>
<organism evidence="5 6">
    <name type="scientific">Leptolyngbya foveolarum</name>
    <dbReference type="NCBI Taxonomy" id="47253"/>
    <lineage>
        <taxon>Bacteria</taxon>
        <taxon>Bacillati</taxon>
        <taxon>Cyanobacteriota</taxon>
        <taxon>Cyanophyceae</taxon>
        <taxon>Leptolyngbyales</taxon>
        <taxon>Leptolyngbyaceae</taxon>
        <taxon>Leptolyngbya group</taxon>
        <taxon>Leptolyngbya</taxon>
    </lineage>
</organism>
<dbReference type="InterPro" id="IPR018060">
    <property type="entry name" value="HTH_AraC"/>
</dbReference>
<evidence type="ECO:0000256" key="1">
    <source>
        <dbReference type="ARBA" id="ARBA00023015"/>
    </source>
</evidence>
<evidence type="ECO:0000259" key="4">
    <source>
        <dbReference type="PROSITE" id="PS01124"/>
    </source>
</evidence>
<accession>A0A2W4WGP6</accession>
<dbReference type="PRINTS" id="PR00032">
    <property type="entry name" value="HTHARAC"/>
</dbReference>
<dbReference type="PANTHER" id="PTHR47893:SF1">
    <property type="entry name" value="REGULATORY PROTEIN PCHR"/>
    <property type="match status" value="1"/>
</dbReference>
<protein>
    <submittedName>
        <fullName evidence="5">AraC family transcriptional regulator</fullName>
    </submittedName>
</protein>
<evidence type="ECO:0000256" key="3">
    <source>
        <dbReference type="ARBA" id="ARBA00023163"/>
    </source>
</evidence>
<proteinExistence type="predicted"/>
<dbReference type="SUPFAM" id="SSF46689">
    <property type="entry name" value="Homeodomain-like"/>
    <property type="match status" value="2"/>
</dbReference>
<feature type="domain" description="HTH araC/xylS-type" evidence="4">
    <location>
        <begin position="246"/>
        <end position="344"/>
    </location>
</feature>
<keyword evidence="3" id="KW-0804">Transcription</keyword>
<dbReference type="InterPro" id="IPR020449">
    <property type="entry name" value="Tscrpt_reg_AraC-type_HTH"/>
</dbReference>
<evidence type="ECO:0000256" key="2">
    <source>
        <dbReference type="ARBA" id="ARBA00023125"/>
    </source>
</evidence>
<comment type="caution">
    <text evidence="5">The sequence shown here is derived from an EMBL/GenBank/DDBJ whole genome shotgun (WGS) entry which is preliminary data.</text>
</comment>
<dbReference type="Proteomes" id="UP000249354">
    <property type="component" value="Unassembled WGS sequence"/>
</dbReference>
<dbReference type="PANTHER" id="PTHR47893">
    <property type="entry name" value="REGULATORY PROTEIN PCHR"/>
    <property type="match status" value="1"/>
</dbReference>